<evidence type="ECO:0000313" key="3">
    <source>
        <dbReference type="EnsemblPlants" id="ONIVA11G01950.1"/>
    </source>
</evidence>
<dbReference type="InterPro" id="IPR051563">
    <property type="entry name" value="Glycosyl_Hydrolase_51"/>
</dbReference>
<dbReference type="SUPFAM" id="SSF51445">
    <property type="entry name" value="(Trans)glycosidases"/>
    <property type="match status" value="1"/>
</dbReference>
<dbReference type="PANTHER" id="PTHR31776">
    <property type="entry name" value="ALPHA-L-ARABINOFURANOSIDASE 1"/>
    <property type="match status" value="1"/>
</dbReference>
<dbReference type="Proteomes" id="UP000006591">
    <property type="component" value="Chromosome 11"/>
</dbReference>
<dbReference type="Gramene" id="ONIVA11G01950.1">
    <property type="protein sequence ID" value="ONIVA11G01950.1"/>
    <property type="gene ID" value="ONIVA11G01950"/>
</dbReference>
<sequence length="368" mass="41050">MGSREPFLSAIFFFFLLLFCLGCKCIASELHLHTTQTAVLKVDASPQHARQIPDTLFGIFFEEINHAGAGGIWAELVSNRGFEAGGPHTPSNIDPWSIIGDDSSIFVATDRTSCFSRNTVALRMEVLCDNCPAGGVGIYNPGFWGMNIEDGKTYNLVMYVKSPETVELTVSLTSSDGSQNLASSTIPVSGASNWTKLEQKLVAKGTNRTSRLQITTTKKGVVWFDQVSLMSADTYKCMIPLKSSWAFSTASNISFTHSGTWFSHRTNIYDVGLKTTILEIPWYELYFPIENQVLDICTYMSDVSGIIDLISIQTIVGGCFVEGEWLRNAFRWRESIGPWEERPGHFGDVWHYWTDDGLGYYEFLQVPV</sequence>
<feature type="domain" description="Alpha-L-arabinofuranosidase 1 catalytic" evidence="2">
    <location>
        <begin position="317"/>
        <end position="365"/>
    </location>
</feature>
<dbReference type="InterPro" id="IPR055235">
    <property type="entry name" value="ASD1_cat"/>
</dbReference>
<feature type="chain" id="PRO_5002363646" description="Alpha-L-arabinofuranosidase 1 catalytic domain-containing protein" evidence="1">
    <location>
        <begin position="28"/>
        <end position="368"/>
    </location>
</feature>
<name>A0A0E0IXR4_ORYNI</name>
<accession>A0A0E0IXR4</accession>
<dbReference type="EnsemblPlants" id="ONIVA11G01950.1">
    <property type="protein sequence ID" value="ONIVA11G01950.1"/>
    <property type="gene ID" value="ONIVA11G01950"/>
</dbReference>
<dbReference type="InterPro" id="IPR008979">
    <property type="entry name" value="Galactose-bd-like_sf"/>
</dbReference>
<dbReference type="SUPFAM" id="SSF49785">
    <property type="entry name" value="Galactose-binding domain-like"/>
    <property type="match status" value="1"/>
</dbReference>
<feature type="signal peptide" evidence="1">
    <location>
        <begin position="1"/>
        <end position="27"/>
    </location>
</feature>
<dbReference type="AlphaFoldDB" id="A0A0E0IXR4"/>
<dbReference type="FunFam" id="2.60.120.260:FF:000063">
    <property type="entry name" value="Putative alpha-L-arabinofuranosidase family protein"/>
    <property type="match status" value="1"/>
</dbReference>
<dbReference type="GO" id="GO:0046556">
    <property type="term" value="F:alpha-L-arabinofuranosidase activity"/>
    <property type="evidence" value="ECO:0007669"/>
    <property type="project" value="TreeGrafter"/>
</dbReference>
<reference evidence="3" key="2">
    <citation type="submission" date="2018-04" db="EMBL/GenBank/DDBJ databases">
        <title>OnivRS2 (Oryza nivara Reference Sequence Version 2).</title>
        <authorList>
            <person name="Zhang J."/>
            <person name="Kudrna D."/>
            <person name="Lee S."/>
            <person name="Talag J."/>
            <person name="Rajasekar S."/>
            <person name="Welchert J."/>
            <person name="Hsing Y.-I."/>
            <person name="Wing R.A."/>
        </authorList>
    </citation>
    <scope>NUCLEOTIDE SEQUENCE [LARGE SCALE GENOMIC DNA]</scope>
    <source>
        <strain evidence="3">SL10</strain>
    </source>
</reference>
<protein>
    <recommendedName>
        <fullName evidence="2">Alpha-L-arabinofuranosidase 1 catalytic domain-containing protein</fullName>
    </recommendedName>
</protein>
<dbReference type="eggNOG" id="ENOG502QQEX">
    <property type="taxonomic scope" value="Eukaryota"/>
</dbReference>
<dbReference type="Gene3D" id="2.60.120.260">
    <property type="entry name" value="Galactose-binding domain-like"/>
    <property type="match status" value="1"/>
</dbReference>
<organism evidence="3">
    <name type="scientific">Oryza nivara</name>
    <name type="common">Indian wild rice</name>
    <name type="synonym">Oryza sativa f. spontanea</name>
    <dbReference type="NCBI Taxonomy" id="4536"/>
    <lineage>
        <taxon>Eukaryota</taxon>
        <taxon>Viridiplantae</taxon>
        <taxon>Streptophyta</taxon>
        <taxon>Embryophyta</taxon>
        <taxon>Tracheophyta</taxon>
        <taxon>Spermatophyta</taxon>
        <taxon>Magnoliopsida</taxon>
        <taxon>Liliopsida</taxon>
        <taxon>Poales</taxon>
        <taxon>Poaceae</taxon>
        <taxon>BOP clade</taxon>
        <taxon>Oryzoideae</taxon>
        <taxon>Oryzeae</taxon>
        <taxon>Oryzinae</taxon>
        <taxon>Oryza</taxon>
    </lineage>
</organism>
<dbReference type="PANTHER" id="PTHR31776:SF22">
    <property type="entry name" value="NON-REDUCING END ALPHA-L-ARABINOFURANOSIDASE"/>
    <property type="match status" value="1"/>
</dbReference>
<dbReference type="OMA" id="TILEIPW"/>
<evidence type="ECO:0000313" key="4">
    <source>
        <dbReference type="Proteomes" id="UP000006591"/>
    </source>
</evidence>
<evidence type="ECO:0000259" key="2">
    <source>
        <dbReference type="Pfam" id="PF22848"/>
    </source>
</evidence>
<keyword evidence="1" id="KW-0732">Signal</keyword>
<reference evidence="3" key="1">
    <citation type="submission" date="2015-04" db="UniProtKB">
        <authorList>
            <consortium name="EnsemblPlants"/>
        </authorList>
    </citation>
    <scope>IDENTIFICATION</scope>
    <source>
        <strain evidence="3">SL10</strain>
    </source>
</reference>
<dbReference type="HOGENOM" id="CLU_010060_0_0_1"/>
<dbReference type="Gene3D" id="3.20.20.80">
    <property type="entry name" value="Glycosidases"/>
    <property type="match status" value="1"/>
</dbReference>
<keyword evidence="4" id="KW-1185">Reference proteome</keyword>
<dbReference type="STRING" id="4536.A0A0E0IXR4"/>
<dbReference type="Pfam" id="PF22848">
    <property type="entry name" value="ASD1_dom"/>
    <property type="match status" value="1"/>
</dbReference>
<evidence type="ECO:0000256" key="1">
    <source>
        <dbReference type="SAM" id="SignalP"/>
    </source>
</evidence>
<proteinExistence type="predicted"/>
<dbReference type="InterPro" id="IPR017853">
    <property type="entry name" value="GH"/>
</dbReference>